<feature type="domain" description="YbaK/aminoacyl-tRNA synthetase-associated" evidence="5">
    <location>
        <begin position="54"/>
        <end position="174"/>
    </location>
</feature>
<keyword evidence="2 4" id="KW-0648">Protein biosynthesis</keyword>
<dbReference type="GO" id="GO:0016829">
    <property type="term" value="F:lyase activity"/>
    <property type="evidence" value="ECO:0007669"/>
    <property type="project" value="UniProtKB-KW"/>
</dbReference>
<dbReference type="PIRSF" id="PIRSF006181">
    <property type="entry name" value="EbsC_YbaK"/>
    <property type="match status" value="1"/>
</dbReference>
<sequence>MIDSGYNKNSAVWQGVYDMAKKEKLKKTNDERILDQHHIDYQEISFNWLEKGVTALNEAKKTGVAAHSILKTIVLKGSEDANDYLVVCLPLEFEIDLKLIANQLEKKQVHLADNKKLINITGYVHGANTPIGINIRKGFPIYFDERIKDFDEVSVSAGKIGRSVRLKQNDLVRLVSGEYLKVQ</sequence>
<dbReference type="EC" id="4.2.-.-" evidence="4"/>
<gene>
    <name evidence="6" type="ORF">FC80_GL001268</name>
</gene>
<dbReference type="InterPro" id="IPR007214">
    <property type="entry name" value="YbaK/aa-tRNA-synth-assoc-dom"/>
</dbReference>
<organism evidence="6 7">
    <name type="scientific">Liquorilactobacillus cacaonum DSM 21116</name>
    <dbReference type="NCBI Taxonomy" id="1423729"/>
    <lineage>
        <taxon>Bacteria</taxon>
        <taxon>Bacillati</taxon>
        <taxon>Bacillota</taxon>
        <taxon>Bacilli</taxon>
        <taxon>Lactobacillales</taxon>
        <taxon>Lactobacillaceae</taxon>
        <taxon>Liquorilactobacillus</taxon>
    </lineage>
</organism>
<dbReference type="InterPro" id="IPR036754">
    <property type="entry name" value="YbaK/aa-tRNA-synt-asso_dom_sf"/>
</dbReference>
<dbReference type="Pfam" id="PF04073">
    <property type="entry name" value="tRNA_edit"/>
    <property type="match status" value="1"/>
</dbReference>
<dbReference type="AlphaFoldDB" id="A0A0R2CF69"/>
<comment type="caution">
    <text evidence="6">The sequence shown here is derived from an EMBL/GenBank/DDBJ whole genome shotgun (WGS) entry which is preliminary data.</text>
</comment>
<dbReference type="STRING" id="1423729.FC80_GL001268"/>
<evidence type="ECO:0000313" key="6">
    <source>
        <dbReference type="EMBL" id="KRM90365.1"/>
    </source>
</evidence>
<dbReference type="PANTHER" id="PTHR30411:SF0">
    <property type="entry name" value="CYS-TRNA(PRO)_CYS-TRNA(CYS) DEACYLASE YBAK"/>
    <property type="match status" value="1"/>
</dbReference>
<evidence type="ECO:0000256" key="4">
    <source>
        <dbReference type="PIRNR" id="PIRNR006181"/>
    </source>
</evidence>
<dbReference type="GO" id="GO:0006412">
    <property type="term" value="P:translation"/>
    <property type="evidence" value="ECO:0007669"/>
    <property type="project" value="UniProtKB-KW"/>
</dbReference>
<dbReference type="EMBL" id="AYZE01000015">
    <property type="protein sequence ID" value="KRM90365.1"/>
    <property type="molecule type" value="Genomic_DNA"/>
</dbReference>
<dbReference type="Gene3D" id="3.90.960.10">
    <property type="entry name" value="YbaK/aminoacyl-tRNA synthetase-associated domain"/>
    <property type="match status" value="1"/>
</dbReference>
<proteinExistence type="inferred from homology"/>
<accession>A0A0R2CF69</accession>
<comment type="similarity">
    <text evidence="1 4">Belongs to the prolyl-tRNA editing family. YbaK/EbsC subfamily.</text>
</comment>
<dbReference type="InterPro" id="IPR004369">
    <property type="entry name" value="Prolyl-tRNA_editing_YbaK/EbsC"/>
</dbReference>
<dbReference type="SUPFAM" id="SSF55826">
    <property type="entry name" value="YbaK/ProRS associated domain"/>
    <property type="match status" value="1"/>
</dbReference>
<keyword evidence="7" id="KW-1185">Reference proteome</keyword>
<dbReference type="CDD" id="cd00002">
    <property type="entry name" value="YbaK_deacylase"/>
    <property type="match status" value="1"/>
</dbReference>
<evidence type="ECO:0000259" key="5">
    <source>
        <dbReference type="Pfam" id="PF04073"/>
    </source>
</evidence>
<dbReference type="PATRIC" id="fig|1423729.3.peg.1287"/>
<dbReference type="Proteomes" id="UP000051131">
    <property type="component" value="Unassembled WGS sequence"/>
</dbReference>
<name>A0A0R2CF69_9LACO</name>
<dbReference type="PANTHER" id="PTHR30411">
    <property type="entry name" value="CYTOPLASMIC PROTEIN"/>
    <property type="match status" value="1"/>
</dbReference>
<dbReference type="GO" id="GO:0002161">
    <property type="term" value="F:aminoacyl-tRNA deacylase activity"/>
    <property type="evidence" value="ECO:0007669"/>
    <property type="project" value="InterPro"/>
</dbReference>
<evidence type="ECO:0000256" key="2">
    <source>
        <dbReference type="ARBA" id="ARBA00022917"/>
    </source>
</evidence>
<evidence type="ECO:0000256" key="3">
    <source>
        <dbReference type="ARBA" id="ARBA00023239"/>
    </source>
</evidence>
<protein>
    <recommendedName>
        <fullName evidence="4">Cys-tRNA(Pro)/Cys-tRNA(Cys) deacylase</fullName>
        <ecNumber evidence="4">4.2.-.-</ecNumber>
    </recommendedName>
</protein>
<keyword evidence="3 4" id="KW-0456">Lyase</keyword>
<reference evidence="6 7" key="1">
    <citation type="journal article" date="2015" name="Genome Announc.">
        <title>Expanding the biotechnology potential of lactobacilli through comparative genomics of 213 strains and associated genera.</title>
        <authorList>
            <person name="Sun Z."/>
            <person name="Harris H.M."/>
            <person name="McCann A."/>
            <person name="Guo C."/>
            <person name="Argimon S."/>
            <person name="Zhang W."/>
            <person name="Yang X."/>
            <person name="Jeffery I.B."/>
            <person name="Cooney J.C."/>
            <person name="Kagawa T.F."/>
            <person name="Liu W."/>
            <person name="Song Y."/>
            <person name="Salvetti E."/>
            <person name="Wrobel A."/>
            <person name="Rasinkangas P."/>
            <person name="Parkhill J."/>
            <person name="Rea M.C."/>
            <person name="O'Sullivan O."/>
            <person name="Ritari J."/>
            <person name="Douillard F.P."/>
            <person name="Paul Ross R."/>
            <person name="Yang R."/>
            <person name="Briner A.E."/>
            <person name="Felis G.E."/>
            <person name="de Vos W.M."/>
            <person name="Barrangou R."/>
            <person name="Klaenhammer T.R."/>
            <person name="Caufield P.W."/>
            <person name="Cui Y."/>
            <person name="Zhang H."/>
            <person name="O'Toole P.W."/>
        </authorList>
    </citation>
    <scope>NUCLEOTIDE SEQUENCE [LARGE SCALE GENOMIC DNA]</scope>
    <source>
        <strain evidence="6 7">DSM 21116</strain>
    </source>
</reference>
<evidence type="ECO:0000256" key="1">
    <source>
        <dbReference type="ARBA" id="ARBA00009798"/>
    </source>
</evidence>
<evidence type="ECO:0000313" key="7">
    <source>
        <dbReference type="Proteomes" id="UP000051131"/>
    </source>
</evidence>